<dbReference type="EMBL" id="JBFXLR010000007">
    <property type="protein sequence ID" value="KAL2856724.1"/>
    <property type="molecule type" value="Genomic_DNA"/>
</dbReference>
<organism evidence="8 9">
    <name type="scientific">Aspergillus pseudodeflectus</name>
    <dbReference type="NCBI Taxonomy" id="176178"/>
    <lineage>
        <taxon>Eukaryota</taxon>
        <taxon>Fungi</taxon>
        <taxon>Dikarya</taxon>
        <taxon>Ascomycota</taxon>
        <taxon>Pezizomycotina</taxon>
        <taxon>Eurotiomycetes</taxon>
        <taxon>Eurotiomycetidae</taxon>
        <taxon>Eurotiales</taxon>
        <taxon>Aspergillaceae</taxon>
        <taxon>Aspergillus</taxon>
        <taxon>Aspergillus subgen. Nidulantes</taxon>
    </lineage>
</organism>
<evidence type="ECO:0000313" key="9">
    <source>
        <dbReference type="Proteomes" id="UP001610444"/>
    </source>
</evidence>
<dbReference type="RefSeq" id="XP_070902588.1">
    <property type="nucleotide sequence ID" value="XM_071037383.1"/>
</dbReference>
<reference evidence="8 9" key="1">
    <citation type="submission" date="2024-07" db="EMBL/GenBank/DDBJ databases">
        <title>Section-level genome sequencing and comparative genomics of Aspergillus sections Usti and Cavernicolus.</title>
        <authorList>
            <consortium name="Lawrence Berkeley National Laboratory"/>
            <person name="Nybo J.L."/>
            <person name="Vesth T.C."/>
            <person name="Theobald S."/>
            <person name="Frisvad J.C."/>
            <person name="Larsen T.O."/>
            <person name="Kjaerboelling I."/>
            <person name="Rothschild-Mancinelli K."/>
            <person name="Lyhne E.K."/>
            <person name="Kogle M.E."/>
            <person name="Barry K."/>
            <person name="Clum A."/>
            <person name="Na H."/>
            <person name="Ledsgaard L."/>
            <person name="Lin J."/>
            <person name="Lipzen A."/>
            <person name="Kuo A."/>
            <person name="Riley R."/>
            <person name="Mondo S."/>
            <person name="LaButti K."/>
            <person name="Haridas S."/>
            <person name="Pangalinan J."/>
            <person name="Salamov A.A."/>
            <person name="Simmons B.A."/>
            <person name="Magnuson J.K."/>
            <person name="Chen J."/>
            <person name="Drula E."/>
            <person name="Henrissat B."/>
            <person name="Wiebenga A."/>
            <person name="Lubbers R.J."/>
            <person name="Gomes A.C."/>
            <person name="Macurrencykelacurrency M.R."/>
            <person name="Stajich J."/>
            <person name="Grigoriev I.V."/>
            <person name="Mortensen U.H."/>
            <person name="De vries R.P."/>
            <person name="Baker S.E."/>
            <person name="Andersen M.R."/>
        </authorList>
    </citation>
    <scope>NUCLEOTIDE SEQUENCE [LARGE SCALE GENOMIC DNA]</scope>
    <source>
        <strain evidence="8 9">CBS 756.74</strain>
    </source>
</reference>
<dbReference type="PANTHER" id="PTHR31668:SF4">
    <property type="entry name" value="TRANSCRIPTIONAL ACTIVATOR PROTEIN DAL81"/>
    <property type="match status" value="1"/>
</dbReference>
<keyword evidence="1" id="KW-0479">Metal-binding</keyword>
<dbReference type="GeneID" id="98152547"/>
<keyword evidence="4" id="KW-0804">Transcription</keyword>
<dbReference type="CDD" id="cd12148">
    <property type="entry name" value="fungal_TF_MHR"/>
    <property type="match status" value="1"/>
</dbReference>
<name>A0ABR4KY64_9EURO</name>
<evidence type="ECO:0000256" key="1">
    <source>
        <dbReference type="ARBA" id="ARBA00022723"/>
    </source>
</evidence>
<keyword evidence="5" id="KW-0539">Nucleus</keyword>
<keyword evidence="9" id="KW-1185">Reference proteome</keyword>
<dbReference type="PANTHER" id="PTHR31668">
    <property type="entry name" value="GLUCOSE TRANSPORT TRANSCRIPTION REGULATOR RGT1-RELATED-RELATED"/>
    <property type="match status" value="1"/>
</dbReference>
<dbReference type="InterPro" id="IPR007219">
    <property type="entry name" value="XnlR_reg_dom"/>
</dbReference>
<feature type="domain" description="Zn(2)-C6 fungal-type" evidence="7">
    <location>
        <begin position="14"/>
        <end position="45"/>
    </location>
</feature>
<keyword evidence="2" id="KW-0805">Transcription regulation</keyword>
<evidence type="ECO:0000256" key="5">
    <source>
        <dbReference type="ARBA" id="ARBA00023242"/>
    </source>
</evidence>
<dbReference type="Gene3D" id="4.10.240.10">
    <property type="entry name" value="Zn(2)-C6 fungal-type DNA-binding domain"/>
    <property type="match status" value="1"/>
</dbReference>
<evidence type="ECO:0000313" key="8">
    <source>
        <dbReference type="EMBL" id="KAL2856724.1"/>
    </source>
</evidence>
<evidence type="ECO:0000256" key="3">
    <source>
        <dbReference type="ARBA" id="ARBA00023125"/>
    </source>
</evidence>
<evidence type="ECO:0000259" key="7">
    <source>
        <dbReference type="PROSITE" id="PS50048"/>
    </source>
</evidence>
<dbReference type="InterPro" id="IPR050797">
    <property type="entry name" value="Carb_Metab_Trans_Reg"/>
</dbReference>
<dbReference type="SMART" id="SM00906">
    <property type="entry name" value="Fungal_trans"/>
    <property type="match status" value="1"/>
</dbReference>
<dbReference type="PROSITE" id="PS50048">
    <property type="entry name" value="ZN2_CY6_FUNGAL_2"/>
    <property type="match status" value="1"/>
</dbReference>
<sequence length="625" mass="70342">MEHRRRYMSKTQRACDGCRSRKSACQIDVAPPCRLCRAHGQPCEFTSRVRRKKSPRNDSLPPPGSSPPTALPAIPPGIDSAARSSFLSQSHENLDYPDPQPDQAMFDDLFLSLYGTPCPEGLPRSLDNLQDATAQLCGLTGDMDPYVLQHYKYDANSEFAFSRLTIRQVQESQLPVQFLLSKQELSNEARAEAALSTSEPANLDAIVPPEVGHRLIKLFLRFIQPQFPILCDGAPPDPKTAPTHLLASIYCIAQPFITFDDHLCVELAYTPPSAQTLLNMAWRSLNQSLSQPTISSIQTAIILLLRLPTNALVLDSAWKWTLLGMTVSMAHTLGLHLDPQSWNLPQAEIVLRRRLSWSIYALDKWLAFSFGRPSHISREDWLVIELTEFDLTSEGQGVYTFPLEFSKLTAILDSTLSSLFSLRASAALSCDFRKTFETARPLLAKLADWAQRVSSTSSQEASAPLFMAYHTVRILIFRALLRPFNHTKSQPSPQDKDEWDAAKIHIRQAARTEVDAALSRVSSLTAVDYQVFWAPWYKTCFALITHLIFLLAVTCHLEQRNTADDQPGMEQGVNSDTEYHALRKLLDDAREVFRLHARSLDIIKFALLRIDAVFWMGWEKVLGFS</sequence>
<proteinExistence type="predicted"/>
<dbReference type="SUPFAM" id="SSF57701">
    <property type="entry name" value="Zn2/Cys6 DNA-binding domain"/>
    <property type="match status" value="1"/>
</dbReference>
<evidence type="ECO:0000256" key="4">
    <source>
        <dbReference type="ARBA" id="ARBA00023163"/>
    </source>
</evidence>
<protein>
    <submittedName>
        <fullName evidence="8">Fungal-specific transcription factor domain-containing protein</fullName>
    </submittedName>
</protein>
<keyword evidence="3" id="KW-0238">DNA-binding</keyword>
<feature type="region of interest" description="Disordered" evidence="6">
    <location>
        <begin position="46"/>
        <end position="78"/>
    </location>
</feature>
<dbReference type="SMART" id="SM00066">
    <property type="entry name" value="GAL4"/>
    <property type="match status" value="1"/>
</dbReference>
<evidence type="ECO:0000256" key="2">
    <source>
        <dbReference type="ARBA" id="ARBA00023015"/>
    </source>
</evidence>
<feature type="compositionally biased region" description="Pro residues" evidence="6">
    <location>
        <begin position="60"/>
        <end position="75"/>
    </location>
</feature>
<evidence type="ECO:0000256" key="6">
    <source>
        <dbReference type="SAM" id="MobiDB-lite"/>
    </source>
</evidence>
<accession>A0ABR4KY64</accession>
<dbReference type="CDD" id="cd00067">
    <property type="entry name" value="GAL4"/>
    <property type="match status" value="1"/>
</dbReference>
<gene>
    <name evidence="8" type="ORF">BJX68DRAFT_191153</name>
</gene>
<dbReference type="PROSITE" id="PS00463">
    <property type="entry name" value="ZN2_CY6_FUNGAL_1"/>
    <property type="match status" value="1"/>
</dbReference>
<comment type="caution">
    <text evidence="8">The sequence shown here is derived from an EMBL/GenBank/DDBJ whole genome shotgun (WGS) entry which is preliminary data.</text>
</comment>
<dbReference type="Pfam" id="PF04082">
    <property type="entry name" value="Fungal_trans"/>
    <property type="match status" value="1"/>
</dbReference>
<dbReference type="Proteomes" id="UP001610444">
    <property type="component" value="Unassembled WGS sequence"/>
</dbReference>
<dbReference type="InterPro" id="IPR036864">
    <property type="entry name" value="Zn2-C6_fun-type_DNA-bd_sf"/>
</dbReference>
<dbReference type="InterPro" id="IPR001138">
    <property type="entry name" value="Zn2Cys6_DnaBD"/>
</dbReference>